<accession>A0A0M2V3D8</accession>
<dbReference type="Proteomes" id="UP000034954">
    <property type="component" value="Unassembled WGS sequence"/>
</dbReference>
<comment type="caution">
    <text evidence="1">The sequence shown here is derived from an EMBL/GenBank/DDBJ whole genome shotgun (WGS) entry which is preliminary data.</text>
</comment>
<keyword evidence="2" id="KW-1185">Reference proteome</keyword>
<dbReference type="EMBL" id="LAQJ01000009">
    <property type="protein sequence ID" value="KKO21179.1"/>
    <property type="molecule type" value="Genomic_DNA"/>
</dbReference>
<gene>
    <name evidence="1" type="ORF">BROFUL_00086</name>
</gene>
<reference evidence="1 2" key="1">
    <citation type="journal article" date="2013" name="BMC Microbiol.">
        <title>Identification of the type II cytochrome c maturation pathway in anammox bacteria by comparative genomics.</title>
        <authorList>
            <person name="Ferousi C."/>
            <person name="Speth D.R."/>
            <person name="Reimann J."/>
            <person name="Op den Camp H.J."/>
            <person name="Allen J.W."/>
            <person name="Keltjens J.T."/>
            <person name="Jetten M.S."/>
        </authorList>
    </citation>
    <scope>NUCLEOTIDE SEQUENCE [LARGE SCALE GENOMIC DNA]</scope>
    <source>
        <strain evidence="1">RU1</strain>
    </source>
</reference>
<name>A0A0M2V3D8_9BACT</name>
<dbReference type="AlphaFoldDB" id="A0A0M2V3D8"/>
<proteinExistence type="predicted"/>
<sequence length="183" mass="20445">MLKMVLRNYSSKSTRPFAREVSHHKTPSGLSVSYLALLAAFLPLRTHLFPIYDRCDTKEEYLVGHVSRGMAYFEMSSIWQLRIRSGKLSLRDIVAITRFFQQNSTPFTPASGGQALFSIQREVKGGCLKSLNMHRGGISDNLTAPDFLQSIPRTVSTQSVPLLPIPFSGMSSQDFCGSLLRLD</sequence>
<protein>
    <submittedName>
        <fullName evidence="1">Uncharacterized protein</fullName>
    </submittedName>
</protein>
<organism evidence="1 2">
    <name type="scientific">Candidatus Brocadia fulgida</name>
    <dbReference type="NCBI Taxonomy" id="380242"/>
    <lineage>
        <taxon>Bacteria</taxon>
        <taxon>Pseudomonadati</taxon>
        <taxon>Planctomycetota</taxon>
        <taxon>Candidatus Brocadiia</taxon>
        <taxon>Candidatus Brocadiales</taxon>
        <taxon>Candidatus Brocadiaceae</taxon>
        <taxon>Candidatus Brocadia</taxon>
    </lineage>
</organism>
<evidence type="ECO:0000313" key="2">
    <source>
        <dbReference type="Proteomes" id="UP000034954"/>
    </source>
</evidence>
<evidence type="ECO:0000313" key="1">
    <source>
        <dbReference type="EMBL" id="KKO21179.1"/>
    </source>
</evidence>